<dbReference type="Gramene" id="Psat03G0172500-T1">
    <property type="protein sequence ID" value="KAI5426011.1"/>
    <property type="gene ID" value="KIW84_031725"/>
</dbReference>
<gene>
    <name evidence="3" type="ORF">KIW84_031725</name>
</gene>
<keyword evidence="2" id="KW-0812">Transmembrane</keyword>
<keyword evidence="2" id="KW-1133">Transmembrane helix</keyword>
<evidence type="ECO:0000313" key="3">
    <source>
        <dbReference type="EMBL" id="KAI5426011.1"/>
    </source>
</evidence>
<dbReference type="OrthoDB" id="1914651at2759"/>
<keyword evidence="4" id="KW-1185">Reference proteome</keyword>
<dbReference type="Proteomes" id="UP001058974">
    <property type="component" value="Chromosome 3"/>
</dbReference>
<evidence type="ECO:0000256" key="1">
    <source>
        <dbReference type="SAM" id="MobiDB-lite"/>
    </source>
</evidence>
<sequence length="142" mass="16491">MDIHKHISIPSFTSHRFTSRNQTLSSPSFSSYFPNKFVCSKRDESQRNSDNKGDKSSTDWDKAWSKFKKQGKKTLFSNFSADKYVSWNPRRSDFPLSEEVDPIKRTERSNLKFWNSPTFTLGGALIILIFLLLYTLQAPINK</sequence>
<accession>A0A9D4XRE4</accession>
<protein>
    <submittedName>
        <fullName evidence="3">Uncharacterized protein</fullName>
    </submittedName>
</protein>
<dbReference type="PANTHER" id="PTHR36043">
    <property type="entry name" value="2,3-BISPHOSPHOGLYCERATE-INDEPENDENT PHOSPHOGLYCERATE MUTASE"/>
    <property type="match status" value="1"/>
</dbReference>
<name>A0A9D4XRE4_PEA</name>
<organism evidence="3 4">
    <name type="scientific">Pisum sativum</name>
    <name type="common">Garden pea</name>
    <name type="synonym">Lathyrus oleraceus</name>
    <dbReference type="NCBI Taxonomy" id="3888"/>
    <lineage>
        <taxon>Eukaryota</taxon>
        <taxon>Viridiplantae</taxon>
        <taxon>Streptophyta</taxon>
        <taxon>Embryophyta</taxon>
        <taxon>Tracheophyta</taxon>
        <taxon>Spermatophyta</taxon>
        <taxon>Magnoliopsida</taxon>
        <taxon>eudicotyledons</taxon>
        <taxon>Gunneridae</taxon>
        <taxon>Pentapetalae</taxon>
        <taxon>rosids</taxon>
        <taxon>fabids</taxon>
        <taxon>Fabales</taxon>
        <taxon>Fabaceae</taxon>
        <taxon>Papilionoideae</taxon>
        <taxon>50 kb inversion clade</taxon>
        <taxon>NPAAA clade</taxon>
        <taxon>Hologalegina</taxon>
        <taxon>IRL clade</taxon>
        <taxon>Fabeae</taxon>
        <taxon>Lathyrus</taxon>
    </lineage>
</organism>
<dbReference type="EMBL" id="JAMSHJ010000003">
    <property type="protein sequence ID" value="KAI5426011.1"/>
    <property type="molecule type" value="Genomic_DNA"/>
</dbReference>
<evidence type="ECO:0000256" key="2">
    <source>
        <dbReference type="SAM" id="Phobius"/>
    </source>
</evidence>
<dbReference type="PANTHER" id="PTHR36043:SF1">
    <property type="entry name" value="2,3-BISPHOSPHOGLYCERATE-INDEPENDENT PHOSPHOGLYCERATE MUTASE"/>
    <property type="match status" value="1"/>
</dbReference>
<comment type="caution">
    <text evidence="3">The sequence shown here is derived from an EMBL/GenBank/DDBJ whole genome shotgun (WGS) entry which is preliminary data.</text>
</comment>
<feature type="transmembrane region" description="Helical" evidence="2">
    <location>
        <begin position="113"/>
        <end position="136"/>
    </location>
</feature>
<evidence type="ECO:0000313" key="4">
    <source>
        <dbReference type="Proteomes" id="UP001058974"/>
    </source>
</evidence>
<feature type="region of interest" description="Disordered" evidence="1">
    <location>
        <begin position="41"/>
        <end position="60"/>
    </location>
</feature>
<proteinExistence type="predicted"/>
<reference evidence="3 4" key="1">
    <citation type="journal article" date="2022" name="Nat. Genet.">
        <title>Improved pea reference genome and pan-genome highlight genomic features and evolutionary characteristics.</title>
        <authorList>
            <person name="Yang T."/>
            <person name="Liu R."/>
            <person name="Luo Y."/>
            <person name="Hu S."/>
            <person name="Wang D."/>
            <person name="Wang C."/>
            <person name="Pandey M.K."/>
            <person name="Ge S."/>
            <person name="Xu Q."/>
            <person name="Li N."/>
            <person name="Li G."/>
            <person name="Huang Y."/>
            <person name="Saxena R.K."/>
            <person name="Ji Y."/>
            <person name="Li M."/>
            <person name="Yan X."/>
            <person name="He Y."/>
            <person name="Liu Y."/>
            <person name="Wang X."/>
            <person name="Xiang C."/>
            <person name="Varshney R.K."/>
            <person name="Ding H."/>
            <person name="Gao S."/>
            <person name="Zong X."/>
        </authorList>
    </citation>
    <scope>NUCLEOTIDE SEQUENCE [LARGE SCALE GENOMIC DNA]</scope>
    <source>
        <strain evidence="3 4">cv. Zhongwan 6</strain>
    </source>
</reference>
<dbReference type="AlphaFoldDB" id="A0A9D4XRE4"/>
<keyword evidence="2" id="KW-0472">Membrane</keyword>